<evidence type="ECO:0000313" key="2">
    <source>
        <dbReference type="Proteomes" id="UP001497535"/>
    </source>
</evidence>
<proteinExistence type="predicted"/>
<sequence length="394" mass="44800">MLMLEPPTLGSVFDLQKSIEKSTGIGIDNQLLFLSDGGSLIGSTMLSSITGVGTDTNPIFLVRRVTNNGRELVKENLEGINELFRGWSSEMDRLNRISTTSSSAITECIELAKKCNNVAETIIRFCSNLISEHHYLHQGWKAVIANLDDSISRTQKYLQRSKRQAEKLEIIRTKGRVLLGDFDNVIEVLSKITIPSSLLSPPPAQQLTPSSPDSDTNSPTFTSSEEITLFDWLSSKDPAYSLNSLSQLMLDHLEKTDDTDLIEATSFFTIVQGVSTKAQYREIGGIDKRLTTLRSKFQHLEGLPFNFFKFFYEFLLRFFRFWVSEFIHFSSSNDFFFLALSYLLSVFVPFFSPNKSLHFLDFFINTFGSNLTGSMRREKSLKQKGKKRTRDRDF</sequence>
<evidence type="ECO:0000313" key="1">
    <source>
        <dbReference type="EMBL" id="CAK5073509.1"/>
    </source>
</evidence>
<accession>A0ACB0Z3P6</accession>
<comment type="caution">
    <text evidence="1">The sequence shown here is derived from an EMBL/GenBank/DDBJ whole genome shotgun (WGS) entry which is preliminary data.</text>
</comment>
<reference evidence="1" key="1">
    <citation type="submission" date="2023-11" db="EMBL/GenBank/DDBJ databases">
        <authorList>
            <person name="Poullet M."/>
        </authorList>
    </citation>
    <scope>NUCLEOTIDE SEQUENCE</scope>
    <source>
        <strain evidence="1">E1834</strain>
    </source>
</reference>
<protein>
    <submittedName>
        <fullName evidence="1">Uncharacterized protein</fullName>
    </submittedName>
</protein>
<dbReference type="Proteomes" id="UP001497535">
    <property type="component" value="Unassembled WGS sequence"/>
</dbReference>
<gene>
    <name evidence="1" type="ORF">MENTE1834_LOCUS20187</name>
</gene>
<organism evidence="1 2">
    <name type="scientific">Meloidogyne enterolobii</name>
    <name type="common">Root-knot nematode worm</name>
    <name type="synonym">Meloidogyne mayaguensis</name>
    <dbReference type="NCBI Taxonomy" id="390850"/>
    <lineage>
        <taxon>Eukaryota</taxon>
        <taxon>Metazoa</taxon>
        <taxon>Ecdysozoa</taxon>
        <taxon>Nematoda</taxon>
        <taxon>Chromadorea</taxon>
        <taxon>Rhabditida</taxon>
        <taxon>Tylenchina</taxon>
        <taxon>Tylenchomorpha</taxon>
        <taxon>Tylenchoidea</taxon>
        <taxon>Meloidogynidae</taxon>
        <taxon>Meloidogyninae</taxon>
        <taxon>Meloidogyne</taxon>
    </lineage>
</organism>
<dbReference type="EMBL" id="CAVMJV010000024">
    <property type="protein sequence ID" value="CAK5073509.1"/>
    <property type="molecule type" value="Genomic_DNA"/>
</dbReference>
<keyword evidence="2" id="KW-1185">Reference proteome</keyword>
<name>A0ACB0Z3P6_MELEN</name>